<dbReference type="EMBL" id="FR824086">
    <property type="protein sequence ID" value="CCA17858.1"/>
    <property type="molecule type" value="Genomic_DNA"/>
</dbReference>
<dbReference type="HOGENOM" id="CLU_869919_0_0_1"/>
<proteinExistence type="predicted"/>
<protein>
    <submittedName>
        <fullName evidence="2">Uncharacterized protein AlNc14C41G3495</fullName>
    </submittedName>
</protein>
<organism evidence="2">
    <name type="scientific">Albugo laibachii Nc14</name>
    <dbReference type="NCBI Taxonomy" id="890382"/>
    <lineage>
        <taxon>Eukaryota</taxon>
        <taxon>Sar</taxon>
        <taxon>Stramenopiles</taxon>
        <taxon>Oomycota</taxon>
        <taxon>Peronosporomycetes</taxon>
        <taxon>Albuginales</taxon>
        <taxon>Albuginaceae</taxon>
        <taxon>Albugo</taxon>
    </lineage>
</organism>
<reference evidence="2" key="2">
    <citation type="submission" date="2011-02" db="EMBL/GenBank/DDBJ databases">
        <authorList>
            <person name="MacLean D."/>
        </authorList>
    </citation>
    <scope>NUCLEOTIDE SEQUENCE</scope>
</reference>
<accession>F0W9P0</accession>
<sequence>MSEQSERSLSPYRVTKEQRRTVEAMPGSSLMKSLEDKNQADQMQEDLRQTVRILQEQFQNQVSMNEKLVKQQQTLMEAKQQATYTEAFLHKLASEVAQRPRTCSLAHWGLFESRRGVCEEVDMVRSKEEGRTLITNCADMPRPPIYKGSTHRQKRAFMDAYLVCQRKIDVMNQSTGTRFFSIPLGACIDHKAMVRVCKYELRSGEEDLNEDVSKNYSLQAKECSTTRVAALTKTSQNLEMSSGYDAHSRVDHLMQELLVMLDELNREGFDEQEPKLCIKLLMTQFDPPCYDNPSTQSCRRNEKNLSRKSTGIRGMAQTAS</sequence>
<evidence type="ECO:0000256" key="1">
    <source>
        <dbReference type="SAM" id="MobiDB-lite"/>
    </source>
</evidence>
<evidence type="ECO:0000313" key="2">
    <source>
        <dbReference type="EMBL" id="CCA17858.1"/>
    </source>
</evidence>
<dbReference type="AlphaFoldDB" id="F0W9P0"/>
<reference evidence="2" key="1">
    <citation type="journal article" date="2011" name="PLoS Biol.">
        <title>Gene gain and loss during evolution of obligate parasitism in the white rust pathogen of Arabidopsis thaliana.</title>
        <authorList>
            <person name="Kemen E."/>
            <person name="Gardiner A."/>
            <person name="Schultz-Larsen T."/>
            <person name="Kemen A.C."/>
            <person name="Balmuth A.L."/>
            <person name="Robert-Seilaniantz A."/>
            <person name="Bailey K."/>
            <person name="Holub E."/>
            <person name="Studholme D.J."/>
            <person name="Maclean D."/>
            <person name="Jones J.D."/>
        </authorList>
    </citation>
    <scope>NUCLEOTIDE SEQUENCE</scope>
</reference>
<name>F0W9P0_9STRA</name>
<gene>
    <name evidence="2" type="primary">AlNc14C41G3495</name>
    <name evidence="2" type="ORF">ALNC14_040010</name>
</gene>
<feature type="region of interest" description="Disordered" evidence="1">
    <location>
        <begin position="1"/>
        <end position="34"/>
    </location>
</feature>
<feature type="region of interest" description="Disordered" evidence="1">
    <location>
        <begin position="293"/>
        <end position="320"/>
    </location>
</feature>